<gene>
    <name evidence="1" type="ORF">AWM79_06355</name>
</gene>
<sequence>MWLRRGTSILIGLLLNFMWAPFIEFFGNQALAFLWVRCMVYRAQGTAQSQRSRLYLDECIHATRAYGQLRWIGQLDGGRPDDGEALLRAARGRLAGET</sequence>
<organism evidence="1 2">
    <name type="scientific">Pseudomonas agarici</name>
    <dbReference type="NCBI Taxonomy" id="46677"/>
    <lineage>
        <taxon>Bacteria</taxon>
        <taxon>Pseudomonadati</taxon>
        <taxon>Pseudomonadota</taxon>
        <taxon>Gammaproteobacteria</taxon>
        <taxon>Pseudomonadales</taxon>
        <taxon>Pseudomonadaceae</taxon>
        <taxon>Pseudomonas</taxon>
    </lineage>
</organism>
<name>A0A0X1SYU6_PSEAA</name>
<protein>
    <submittedName>
        <fullName evidence="1">Uncharacterized protein</fullName>
    </submittedName>
</protein>
<proteinExistence type="predicted"/>
<evidence type="ECO:0000313" key="1">
    <source>
        <dbReference type="EMBL" id="AMB84950.1"/>
    </source>
</evidence>
<dbReference type="KEGG" id="pagb:AWM79_06355"/>
<keyword evidence="2" id="KW-1185">Reference proteome</keyword>
<evidence type="ECO:0000313" key="2">
    <source>
        <dbReference type="Proteomes" id="UP000063229"/>
    </source>
</evidence>
<reference evidence="1 2" key="1">
    <citation type="submission" date="2016-01" db="EMBL/GenBank/DDBJ databases">
        <authorList>
            <person name="McClelland M."/>
            <person name="Jain A."/>
            <person name="Saraogi P."/>
            <person name="Mendelson R."/>
            <person name="Westerman R."/>
            <person name="SanMiguel P."/>
            <person name="Csonka L."/>
        </authorList>
    </citation>
    <scope>NUCLEOTIDE SEQUENCE [LARGE SCALE GENOMIC DNA]</scope>
    <source>
        <strain evidence="1 2">NCPPB 2472</strain>
    </source>
</reference>
<dbReference type="AlphaFoldDB" id="A0A0X1SYU6"/>
<dbReference type="EMBL" id="CP014135">
    <property type="protein sequence ID" value="AMB84950.1"/>
    <property type="molecule type" value="Genomic_DNA"/>
</dbReference>
<dbReference type="Proteomes" id="UP000063229">
    <property type="component" value="Chromosome"/>
</dbReference>
<accession>A0A0X1SYU6</accession>